<dbReference type="InterPro" id="IPR013506">
    <property type="entry name" value="Topo_IIA_bsu_dom2"/>
</dbReference>
<evidence type="ECO:0000313" key="18">
    <source>
        <dbReference type="EMBL" id="CDW75314.1"/>
    </source>
</evidence>
<comment type="catalytic activity">
    <reaction evidence="1 12 13">
        <text>ATP-dependent breakage, passage and rejoining of double-stranded DNA.</text>
        <dbReference type="EC" id="5.6.2.2"/>
    </reaction>
</comment>
<comment type="similarity">
    <text evidence="4 13">Belongs to the type II topoisomerase family.</text>
</comment>
<evidence type="ECO:0000256" key="9">
    <source>
        <dbReference type="ARBA" id="ARBA00023029"/>
    </source>
</evidence>
<dbReference type="InterPro" id="IPR003594">
    <property type="entry name" value="HATPase_dom"/>
</dbReference>
<feature type="compositionally biased region" description="Basic and acidic residues" evidence="15">
    <location>
        <begin position="1221"/>
        <end position="1237"/>
    </location>
</feature>
<dbReference type="SUPFAM" id="SSF54211">
    <property type="entry name" value="Ribosomal protein S5 domain 2-like"/>
    <property type="match status" value="1"/>
</dbReference>
<dbReference type="Gene3D" id="3.40.50.670">
    <property type="match status" value="1"/>
</dbReference>
<evidence type="ECO:0000256" key="8">
    <source>
        <dbReference type="ARBA" id="ARBA00022842"/>
    </source>
</evidence>
<dbReference type="Pfam" id="PF16898">
    <property type="entry name" value="TOPRIM_C"/>
    <property type="match status" value="1"/>
</dbReference>
<dbReference type="PANTHER" id="PTHR10169">
    <property type="entry name" value="DNA TOPOISOMERASE/GYRASE"/>
    <property type="match status" value="1"/>
</dbReference>
<dbReference type="Pfam" id="PF01751">
    <property type="entry name" value="Toprim"/>
    <property type="match status" value="1"/>
</dbReference>
<gene>
    <name evidence="18" type="primary">Contig16002.g17054</name>
    <name evidence="18" type="ORF">STYLEM_4301</name>
</gene>
<dbReference type="Pfam" id="PF00521">
    <property type="entry name" value="DNA_topoisoIV"/>
    <property type="match status" value="1"/>
</dbReference>
<dbReference type="Pfam" id="PF00204">
    <property type="entry name" value="DNA_gyraseB"/>
    <property type="match status" value="1"/>
</dbReference>
<dbReference type="GO" id="GO:0000819">
    <property type="term" value="P:sister chromatid segregation"/>
    <property type="evidence" value="ECO:0007669"/>
    <property type="project" value="TreeGrafter"/>
</dbReference>
<dbReference type="FunFam" id="3.40.50.670:FF:000001">
    <property type="entry name" value="DNA topoisomerase 2"/>
    <property type="match status" value="2"/>
</dbReference>
<dbReference type="FunFam" id="3.30.565.10:FF:000004">
    <property type="entry name" value="DNA topoisomerase 2"/>
    <property type="match status" value="1"/>
</dbReference>
<dbReference type="Gene3D" id="3.30.565.10">
    <property type="entry name" value="Histidine kinase-like ATPase, C-terminal domain"/>
    <property type="match status" value="1"/>
</dbReference>
<dbReference type="InterPro" id="IPR001154">
    <property type="entry name" value="TopoII_euk"/>
</dbReference>
<dbReference type="GO" id="GO:0003918">
    <property type="term" value="F:DNA topoisomerase type II (double strand cut, ATP-hydrolyzing) activity"/>
    <property type="evidence" value="ECO:0007669"/>
    <property type="project" value="UniProtKB-UniRule"/>
</dbReference>
<dbReference type="InterPro" id="IPR001241">
    <property type="entry name" value="Topo_IIA"/>
</dbReference>
<dbReference type="PRINTS" id="PR01158">
    <property type="entry name" value="TOPISMRASEII"/>
</dbReference>
<dbReference type="InterPro" id="IPR018522">
    <property type="entry name" value="TopoIIA_CS"/>
</dbReference>
<feature type="region of interest" description="Disordered" evidence="15">
    <location>
        <begin position="1064"/>
        <end position="1083"/>
    </location>
</feature>
<dbReference type="Gene3D" id="3.30.1360.40">
    <property type="match status" value="1"/>
</dbReference>
<dbReference type="FunCoup" id="A0A078A3H8">
    <property type="interactions" value="399"/>
</dbReference>
<keyword evidence="7 13" id="KW-0067">ATP-binding</keyword>
<evidence type="ECO:0000256" key="15">
    <source>
        <dbReference type="SAM" id="MobiDB-lite"/>
    </source>
</evidence>
<dbReference type="Proteomes" id="UP000039865">
    <property type="component" value="Unassembled WGS sequence"/>
</dbReference>
<feature type="active site" description="O-(5'-phospho-DNA)-tyrosine intermediate" evidence="12">
    <location>
        <position position="768"/>
    </location>
</feature>
<dbReference type="GO" id="GO:0046872">
    <property type="term" value="F:metal ion binding"/>
    <property type="evidence" value="ECO:0007669"/>
    <property type="project" value="UniProtKB-KW"/>
</dbReference>
<dbReference type="EMBL" id="CCKQ01004166">
    <property type="protein sequence ID" value="CDW75314.1"/>
    <property type="molecule type" value="Genomic_DNA"/>
</dbReference>
<evidence type="ECO:0000256" key="4">
    <source>
        <dbReference type="ARBA" id="ARBA00011080"/>
    </source>
</evidence>
<evidence type="ECO:0000259" key="17">
    <source>
        <dbReference type="PROSITE" id="PS52040"/>
    </source>
</evidence>
<dbReference type="InterPro" id="IPR002205">
    <property type="entry name" value="Topo_IIA_dom_A"/>
</dbReference>
<dbReference type="InterPro" id="IPR013759">
    <property type="entry name" value="Topo_IIA_B_C"/>
</dbReference>
<dbReference type="FunFam" id="3.30.230.10:FF:000008">
    <property type="entry name" value="DNA topoisomerase 2"/>
    <property type="match status" value="1"/>
</dbReference>
<dbReference type="InterPro" id="IPR036890">
    <property type="entry name" value="HATPase_C_sf"/>
</dbReference>
<evidence type="ECO:0000256" key="13">
    <source>
        <dbReference type="RuleBase" id="RU362094"/>
    </source>
</evidence>
<dbReference type="FunFam" id="3.30.1490.30:FF:000001">
    <property type="entry name" value="DNA topoisomerase 2"/>
    <property type="match status" value="1"/>
</dbReference>
<feature type="compositionally biased region" description="Basic and acidic residues" evidence="15">
    <location>
        <begin position="1153"/>
        <end position="1164"/>
    </location>
</feature>
<evidence type="ECO:0000256" key="5">
    <source>
        <dbReference type="ARBA" id="ARBA00022723"/>
    </source>
</evidence>
<dbReference type="SUPFAM" id="SSF56719">
    <property type="entry name" value="Type II DNA topoisomerase"/>
    <property type="match status" value="1"/>
</dbReference>
<keyword evidence="9 12" id="KW-0799">Topoisomerase</keyword>
<feature type="compositionally biased region" description="Acidic residues" evidence="15">
    <location>
        <begin position="1313"/>
        <end position="1323"/>
    </location>
</feature>
<feature type="coiled-coil region" evidence="14">
    <location>
        <begin position="1101"/>
        <end position="1128"/>
    </location>
</feature>
<keyword evidence="11 12" id="KW-0413">Isomerase</keyword>
<comment type="function">
    <text evidence="13">Control of topological states of DNA by transient breakage and subsequent rejoining of DNA strands. Topoisomerase II makes double-strand breaks.</text>
</comment>
<reference evidence="18 19" key="1">
    <citation type="submission" date="2014-06" db="EMBL/GenBank/DDBJ databases">
        <authorList>
            <person name="Swart Estienne"/>
        </authorList>
    </citation>
    <scope>NUCLEOTIDE SEQUENCE [LARGE SCALE GENOMIC DNA]</scope>
    <source>
        <strain evidence="18 19">130c</strain>
    </source>
</reference>
<evidence type="ECO:0000256" key="1">
    <source>
        <dbReference type="ARBA" id="ARBA00000185"/>
    </source>
</evidence>
<dbReference type="SMART" id="SM00434">
    <property type="entry name" value="TOP4c"/>
    <property type="match status" value="1"/>
</dbReference>
<dbReference type="Gene3D" id="1.10.268.10">
    <property type="entry name" value="Topoisomerase, domain 3"/>
    <property type="match status" value="1"/>
</dbReference>
<dbReference type="PROSITE" id="PS52040">
    <property type="entry name" value="TOPO_IIA"/>
    <property type="match status" value="1"/>
</dbReference>
<dbReference type="SUPFAM" id="SSF55874">
    <property type="entry name" value="ATPase domain of HSP90 chaperone/DNA topoisomerase II/histidine kinase"/>
    <property type="match status" value="1"/>
</dbReference>
<dbReference type="InterPro" id="IPR020568">
    <property type="entry name" value="Ribosomal_Su5_D2-typ_SF"/>
</dbReference>
<keyword evidence="8" id="KW-0460">Magnesium</keyword>
<evidence type="ECO:0000313" key="19">
    <source>
        <dbReference type="Proteomes" id="UP000039865"/>
    </source>
</evidence>
<dbReference type="CDD" id="cd03365">
    <property type="entry name" value="TOPRIM_TopoIIA"/>
    <property type="match status" value="1"/>
</dbReference>
<dbReference type="InterPro" id="IPR050634">
    <property type="entry name" value="DNA_Topoisomerase_II"/>
</dbReference>
<evidence type="ECO:0000256" key="2">
    <source>
        <dbReference type="ARBA" id="ARBA00001913"/>
    </source>
</evidence>
<dbReference type="InterPro" id="IPR006171">
    <property type="entry name" value="TOPRIM_dom"/>
</dbReference>
<keyword evidence="5" id="KW-0479">Metal-binding</keyword>
<feature type="compositionally biased region" description="Acidic residues" evidence="15">
    <location>
        <begin position="1067"/>
        <end position="1083"/>
    </location>
</feature>
<dbReference type="SMART" id="SM00433">
    <property type="entry name" value="TOP2c"/>
    <property type="match status" value="1"/>
</dbReference>
<dbReference type="InterPro" id="IPR034157">
    <property type="entry name" value="TOPRIM_TopoII"/>
</dbReference>
<feature type="coiled-coil region" evidence="14">
    <location>
        <begin position="993"/>
        <end position="1020"/>
    </location>
</feature>
<keyword evidence="19" id="KW-1185">Reference proteome</keyword>
<dbReference type="PROSITE" id="PS00177">
    <property type="entry name" value="TOPOISOMERASE_II"/>
    <property type="match status" value="1"/>
</dbReference>
<keyword evidence="6 13" id="KW-0547">Nucleotide-binding</keyword>
<evidence type="ECO:0000259" key="16">
    <source>
        <dbReference type="PROSITE" id="PS50880"/>
    </source>
</evidence>
<dbReference type="PRINTS" id="PR00418">
    <property type="entry name" value="TPI2FAMILY"/>
</dbReference>
<dbReference type="PANTHER" id="PTHR10169:SF38">
    <property type="entry name" value="DNA TOPOISOMERASE 2"/>
    <property type="match status" value="1"/>
</dbReference>
<dbReference type="GO" id="GO:0005524">
    <property type="term" value="F:ATP binding"/>
    <property type="evidence" value="ECO:0007669"/>
    <property type="project" value="UniProtKB-UniRule"/>
</dbReference>
<dbReference type="PROSITE" id="PS50880">
    <property type="entry name" value="TOPRIM"/>
    <property type="match status" value="1"/>
</dbReference>
<dbReference type="InterPro" id="IPR013758">
    <property type="entry name" value="Topo_IIA_A/C_ab"/>
</dbReference>
<keyword evidence="10 12" id="KW-0238">DNA-binding</keyword>
<evidence type="ECO:0000256" key="14">
    <source>
        <dbReference type="SAM" id="Coils"/>
    </source>
</evidence>
<dbReference type="GO" id="GO:0005634">
    <property type="term" value="C:nucleus"/>
    <property type="evidence" value="ECO:0007669"/>
    <property type="project" value="TreeGrafter"/>
</dbReference>
<dbReference type="FunFam" id="3.90.199.10:FF:000002">
    <property type="entry name" value="DNA topoisomerase 2"/>
    <property type="match status" value="1"/>
</dbReference>
<comment type="cofactor">
    <cofactor evidence="2">
        <name>Ca(2+)</name>
        <dbReference type="ChEBI" id="CHEBI:29108"/>
    </cofactor>
</comment>
<organism evidence="18 19">
    <name type="scientific">Stylonychia lemnae</name>
    <name type="common">Ciliate</name>
    <dbReference type="NCBI Taxonomy" id="5949"/>
    <lineage>
        <taxon>Eukaryota</taxon>
        <taxon>Sar</taxon>
        <taxon>Alveolata</taxon>
        <taxon>Ciliophora</taxon>
        <taxon>Intramacronucleata</taxon>
        <taxon>Spirotrichea</taxon>
        <taxon>Stichotrichia</taxon>
        <taxon>Sporadotrichida</taxon>
        <taxon>Oxytrichidae</taxon>
        <taxon>Stylonychinae</taxon>
        <taxon>Stylonychia</taxon>
    </lineage>
</organism>
<dbReference type="InterPro" id="IPR013757">
    <property type="entry name" value="Topo_IIA_A_a_sf"/>
</dbReference>
<evidence type="ECO:0000256" key="3">
    <source>
        <dbReference type="ARBA" id="ARBA00001946"/>
    </source>
</evidence>
<dbReference type="InterPro" id="IPR013760">
    <property type="entry name" value="Topo_IIA-like_dom_sf"/>
</dbReference>
<dbReference type="CDD" id="cd16930">
    <property type="entry name" value="HATPase_TopII-like"/>
    <property type="match status" value="1"/>
</dbReference>
<dbReference type="CDD" id="cd00187">
    <property type="entry name" value="TOP4c"/>
    <property type="match status" value="1"/>
</dbReference>
<sequence length="1335" mass="153888">MSNKRKSEADDIEQIYQKKTQLEHILLRPDTYIGSIETYQQMLWIYDRDNDRIDFKQINYVPDEILVNAADNYHNDKTMNLIKVEIDPEQNMISVWNNGKGIPVQIHKVYNCYVPDMIFGQLLTSSNYDDNKKKVTGGRNGFGAKLANIFSNKFIIETQDSKNQKYYKQVWKDNMSVREEPIIKPIGKGEDFTCITFYPDLQRFKMNRLDEDMVSLMTKRVYDLAGVTPGSISVKLNGKKLEIKNFLEYCDLYLKNDETKQLPKIIEKTESDARWQIVASLSDGSFQQVSFVNSICTFKGGSHVSYISDQIVDKIQEVLKKKHKTLDIKPSQIRNNLWVFINCQVENPAFDSQTKETLTTKPSNFGSTCTLSEKFLKEIISSGIIESIVTVAKAKEEAKMAKNLNQGKKKTKLMGIPKLEDANDAGGRHAQECTIILTEGDSAKSLALAGIEVVGRDKYGVFPLRGKFLNVREASNKQIMENPEIQNLIKIIGLKVGKKYEDVSDLRYGSLMIMTDQDHDGSHIKGLLINFIHHFWPSLMQNNGFMKEFVTPIIKATKGDQVYSFFTIPEYEQWAEGRNIKGWKIKYYKGLGTSTAKEAKEYFTAIDNHQIEFEYVDIEDEEVIDLAFNKKLADKRKEWLTTYRTDLYVDHSQNHLRYKDFVNKELILFSVADCLRSIPNLCDGLKPGQRKILYSVFKRRLRDEIKVAQLVGYVGEHSAYHHGEQSLCQTIITMAQNFVGSNNINLLLPIGQFGTRNMGGKEAASPRYIFTNVNPVTRFIFHPDDDYILNYLEEEGQSIEPDYYLPIIPMSLINGAEGIGTGWSTFIPCHNPRDIAANLKRIMRGEEYQPLQPWYKGYLGSIEQLPGGKQYLVRGNYELNEEGDLVITELPIGMWTRNFKNLLEELADQKNGEIVEDIKEFHTENRVHFVVRCNQQKLQEIIEKEGIEKKFKLSTTISTANYVLFDYLGKIRRFVSEKEILEEFFDLRKQLYIRRKEYLLAKLRKEFEQIENKVRFILAIINEEIRLNKVKRKVVIQQLRAMGLKTATEINDILPEKKRVTIRQDSNENEEVQPEQEVEENLAPDEIPAKEYDYLLNMPVISLTEEKVEELQRLLKDKKQQYDKLFNMHIFEIWEHDLDQFLDALEKHEYEEEQDRLAHGDSKAGGKKFGKKRAAGGGAKGKKGEVAVVKKGGDASAKKKPQPKQTTLKQPQAPPQIQQVKENEMSLMDRIKMKQAADGKTLPKQSILKEMKSNERDAIMNGKTTRRAPSSDGSSERKQMKQIPRQRVVADLKRLAKKDQKPVVKPKKRTIMDSDDEEEESDESFFMPHGDDESI</sequence>
<dbReference type="CDD" id="cd03481">
    <property type="entry name" value="TopoIIA_Trans_ScTopoIIA"/>
    <property type="match status" value="1"/>
</dbReference>
<proteinExistence type="inferred from homology"/>
<dbReference type="Gene3D" id="3.90.199.10">
    <property type="entry name" value="Topoisomerase II, domain 5"/>
    <property type="match status" value="1"/>
</dbReference>
<dbReference type="OrthoDB" id="276498at2759"/>
<dbReference type="GO" id="GO:0003677">
    <property type="term" value="F:DNA binding"/>
    <property type="evidence" value="ECO:0007669"/>
    <property type="project" value="UniProtKB-UniRule"/>
</dbReference>
<protein>
    <recommendedName>
        <fullName evidence="13">DNA topoisomerase 2</fullName>
        <ecNumber evidence="13">5.6.2.2</ecNumber>
    </recommendedName>
</protein>
<name>A0A078A3H8_STYLE</name>
<dbReference type="GO" id="GO:0006265">
    <property type="term" value="P:DNA topological change"/>
    <property type="evidence" value="ECO:0007669"/>
    <property type="project" value="UniProtKB-UniRule"/>
</dbReference>
<evidence type="ECO:0000256" key="6">
    <source>
        <dbReference type="ARBA" id="ARBA00022741"/>
    </source>
</evidence>
<dbReference type="Pfam" id="PF02518">
    <property type="entry name" value="HATPase_c"/>
    <property type="match status" value="1"/>
</dbReference>
<feature type="domain" description="Topo IIA-type catalytic" evidence="17">
    <location>
        <begin position="678"/>
        <end position="1138"/>
    </location>
</feature>
<evidence type="ECO:0000256" key="11">
    <source>
        <dbReference type="ARBA" id="ARBA00023235"/>
    </source>
</evidence>
<dbReference type="FunFam" id="3.30.1360.40:FF:000003">
    <property type="entry name" value="DNA topoisomerase 2"/>
    <property type="match status" value="1"/>
</dbReference>
<comment type="cofactor">
    <cofactor evidence="3">
        <name>Mg(2+)</name>
        <dbReference type="ChEBI" id="CHEBI:18420"/>
    </cofactor>
</comment>
<feature type="compositionally biased region" description="Basic and acidic residues" evidence="15">
    <location>
        <begin position="1288"/>
        <end position="1302"/>
    </location>
</feature>
<dbReference type="InterPro" id="IPR014721">
    <property type="entry name" value="Ribsml_uS5_D2-typ_fold_subgr"/>
</dbReference>
<accession>A0A078A3H8</accession>
<comment type="subunit">
    <text evidence="13">Homodimer.</text>
</comment>
<dbReference type="EC" id="5.6.2.2" evidence="13"/>
<feature type="domain" description="Toprim" evidence="16">
    <location>
        <begin position="433"/>
        <end position="547"/>
    </location>
</feature>
<feature type="region of interest" description="Disordered" evidence="15">
    <location>
        <begin position="1153"/>
        <end position="1335"/>
    </location>
</feature>
<dbReference type="GO" id="GO:0000712">
    <property type="term" value="P:resolution of meiotic recombination intermediates"/>
    <property type="evidence" value="ECO:0007669"/>
    <property type="project" value="TreeGrafter"/>
</dbReference>
<evidence type="ECO:0000256" key="12">
    <source>
        <dbReference type="PROSITE-ProRule" id="PRU01384"/>
    </source>
</evidence>
<evidence type="ECO:0000256" key="10">
    <source>
        <dbReference type="ARBA" id="ARBA00023125"/>
    </source>
</evidence>
<dbReference type="InParanoid" id="A0A078A3H8"/>
<feature type="compositionally biased region" description="Basic residues" evidence="15">
    <location>
        <begin position="1165"/>
        <end position="1174"/>
    </location>
</feature>
<evidence type="ECO:0000256" key="7">
    <source>
        <dbReference type="ARBA" id="ARBA00022840"/>
    </source>
</evidence>
<dbReference type="InterPro" id="IPR031660">
    <property type="entry name" value="TOPRIM_C"/>
</dbReference>
<dbReference type="Gene3D" id="3.30.1490.30">
    <property type="match status" value="1"/>
</dbReference>
<keyword evidence="14" id="KW-0175">Coiled coil</keyword>
<dbReference type="Gene3D" id="3.30.230.10">
    <property type="match status" value="1"/>
</dbReference>
<dbReference type="OMA" id="TWTQDFK"/>
<feature type="compositionally biased region" description="Basic and acidic residues" evidence="15">
    <location>
        <begin position="1247"/>
        <end position="1258"/>
    </location>
</feature>